<evidence type="ECO:0000259" key="2">
    <source>
        <dbReference type="PROSITE" id="PS50833"/>
    </source>
</evidence>
<dbReference type="Proteomes" id="UP001176517">
    <property type="component" value="Unassembled WGS sequence"/>
</dbReference>
<dbReference type="Pfam" id="PF04427">
    <property type="entry name" value="Brix"/>
    <property type="match status" value="1"/>
</dbReference>
<feature type="region of interest" description="Disordered" evidence="1">
    <location>
        <begin position="352"/>
        <end position="404"/>
    </location>
</feature>
<evidence type="ECO:0000313" key="3">
    <source>
        <dbReference type="EMBL" id="KAK0553552.1"/>
    </source>
</evidence>
<dbReference type="EMBL" id="JAPDMZ010000049">
    <property type="protein sequence ID" value="KAK0553552.1"/>
    <property type="molecule type" value="Genomic_DNA"/>
</dbReference>
<feature type="domain" description="Brix" evidence="2">
    <location>
        <begin position="149"/>
        <end position="338"/>
    </location>
</feature>
<organism evidence="3 4">
    <name type="scientific">Tilletia horrida</name>
    <dbReference type="NCBI Taxonomy" id="155126"/>
    <lineage>
        <taxon>Eukaryota</taxon>
        <taxon>Fungi</taxon>
        <taxon>Dikarya</taxon>
        <taxon>Basidiomycota</taxon>
        <taxon>Ustilaginomycotina</taxon>
        <taxon>Exobasidiomycetes</taxon>
        <taxon>Tilletiales</taxon>
        <taxon>Tilletiaceae</taxon>
        <taxon>Tilletia</taxon>
    </lineage>
</organism>
<proteinExistence type="predicted"/>
<protein>
    <submittedName>
        <fullName evidence="3">Ribosome production factor 1</fullName>
    </submittedName>
</protein>
<dbReference type="PANTHER" id="PTHR22734:SF3">
    <property type="entry name" value="RIBOSOME PRODUCTION FACTOR 1"/>
    <property type="match status" value="1"/>
</dbReference>
<keyword evidence="4" id="KW-1185">Reference proteome</keyword>
<reference evidence="3" key="1">
    <citation type="journal article" date="2023" name="PhytoFront">
        <title>Draft Genome Resources of Seven Strains of Tilletia horrida, Causal Agent of Kernel Smut of Rice.</title>
        <authorList>
            <person name="Khanal S."/>
            <person name="Antony Babu S."/>
            <person name="Zhou X.G."/>
        </authorList>
    </citation>
    <scope>NUCLEOTIDE SEQUENCE</scope>
    <source>
        <strain evidence="3">TX6</strain>
    </source>
</reference>
<dbReference type="PROSITE" id="PS50833">
    <property type="entry name" value="BRIX"/>
    <property type="match status" value="1"/>
</dbReference>
<dbReference type="SMART" id="SM00879">
    <property type="entry name" value="Brix"/>
    <property type="match status" value="1"/>
</dbReference>
<dbReference type="GO" id="GO:0005730">
    <property type="term" value="C:nucleolus"/>
    <property type="evidence" value="ECO:0007669"/>
    <property type="project" value="TreeGrafter"/>
</dbReference>
<accession>A0AAN6JYW0</accession>
<gene>
    <name evidence="3" type="primary">RPF1</name>
    <name evidence="3" type="ORF">OC846_002473</name>
</gene>
<dbReference type="SUPFAM" id="SSF52954">
    <property type="entry name" value="Class II aaRS ABD-related"/>
    <property type="match status" value="1"/>
</dbReference>
<evidence type="ECO:0000256" key="1">
    <source>
        <dbReference type="SAM" id="MobiDB-lite"/>
    </source>
</evidence>
<dbReference type="Gene3D" id="3.40.50.10480">
    <property type="entry name" value="Probable brix-domain ribosomal biogenesis protein"/>
    <property type="match status" value="1"/>
</dbReference>
<sequence length="424" mass="46484">MAGTTLKQKRKAVEQHKANKKARTERRKRGDGPKGVPRTIENTPLPRLTSLVRPPPAAPSKKPQQDDDDDDDEDDEDEEEVGDDDEEEEDPSAVAQSGDHDDAQKTNDEDDDADEEDKEEEEVDPRDDPYAPPAILITTSLPSASISPHLGSLNARSHPSERTRNFITELLSIFPGAEYRPRAKAKGVGIGKIAGWARKRGFDALVVVGQDVNQKGAVPAYLTVVQLPNGPTAFFRLTSISLGSEIGGHARPTPHTPELILNNFTTALGHQVGSVLRSLFPQIPDLDGRQVVTAHNQRDFIFFRRHRYAFSSADKAKLQEIGPRFTLKLRLLRTGLPKGAGEWDGEVRFDGVNAEPYEPEPEGLGVDQGADSSLPTEADEPGQGEGSSSKKKRKPSKIVAADGQDAGATEFKWKQWHHAVLRSM</sequence>
<feature type="compositionally biased region" description="Acidic residues" evidence="1">
    <location>
        <begin position="66"/>
        <end position="91"/>
    </location>
</feature>
<dbReference type="GO" id="GO:0030687">
    <property type="term" value="C:preribosome, large subunit precursor"/>
    <property type="evidence" value="ECO:0007669"/>
    <property type="project" value="TreeGrafter"/>
</dbReference>
<feature type="compositionally biased region" description="Basic residues" evidence="1">
    <location>
        <begin position="18"/>
        <end position="29"/>
    </location>
</feature>
<feature type="compositionally biased region" description="Basic and acidic residues" evidence="1">
    <location>
        <begin position="98"/>
        <end position="107"/>
    </location>
</feature>
<dbReference type="GO" id="GO:0042134">
    <property type="term" value="F:rRNA primary transcript binding"/>
    <property type="evidence" value="ECO:0007669"/>
    <property type="project" value="InterPro"/>
</dbReference>
<feature type="region of interest" description="Disordered" evidence="1">
    <location>
        <begin position="1"/>
        <end position="134"/>
    </location>
</feature>
<dbReference type="InterPro" id="IPR007109">
    <property type="entry name" value="Brix"/>
</dbReference>
<dbReference type="GO" id="GO:0000460">
    <property type="term" value="P:maturation of 5.8S rRNA"/>
    <property type="evidence" value="ECO:0007669"/>
    <property type="project" value="TreeGrafter"/>
</dbReference>
<dbReference type="AlphaFoldDB" id="A0AAN6JYW0"/>
<dbReference type="InterPro" id="IPR044281">
    <property type="entry name" value="IMP4/RPF1"/>
</dbReference>
<dbReference type="PANTHER" id="PTHR22734">
    <property type="entry name" value="U3 SMALL NUCLEOLAR RIBONUCLEOPROTEIN PROTEIN IMP4"/>
    <property type="match status" value="1"/>
</dbReference>
<dbReference type="GO" id="GO:0000470">
    <property type="term" value="P:maturation of LSU-rRNA"/>
    <property type="evidence" value="ECO:0007669"/>
    <property type="project" value="TreeGrafter"/>
</dbReference>
<name>A0AAN6JYW0_9BASI</name>
<feature type="compositionally biased region" description="Acidic residues" evidence="1">
    <location>
        <begin position="108"/>
        <end position="125"/>
    </location>
</feature>
<comment type="caution">
    <text evidence="3">The sequence shown here is derived from an EMBL/GenBank/DDBJ whole genome shotgun (WGS) entry which is preliminary data.</text>
</comment>
<evidence type="ECO:0000313" key="4">
    <source>
        <dbReference type="Proteomes" id="UP001176517"/>
    </source>
</evidence>